<keyword evidence="1" id="KW-0175">Coiled coil</keyword>
<dbReference type="GO" id="GO:0007059">
    <property type="term" value="P:chromosome segregation"/>
    <property type="evidence" value="ECO:0007669"/>
    <property type="project" value="TreeGrafter"/>
</dbReference>
<dbReference type="InterPro" id="IPR036086">
    <property type="entry name" value="ParB/Sulfiredoxin_sf"/>
</dbReference>
<dbReference type="Gene3D" id="3.90.1530.10">
    <property type="entry name" value="Conserved hypothetical protein from pyrococcus furiosus pfu- 392566-001, ParB domain"/>
    <property type="match status" value="1"/>
</dbReference>
<keyword evidence="4" id="KW-1185">Reference proteome</keyword>
<dbReference type="AlphaFoldDB" id="N2A5M4"/>
<feature type="coiled-coil region" evidence="1">
    <location>
        <begin position="201"/>
        <end position="255"/>
    </location>
</feature>
<dbReference type="PANTHER" id="PTHR33375:SF1">
    <property type="entry name" value="CHROMOSOME-PARTITIONING PROTEIN PARB-RELATED"/>
    <property type="match status" value="1"/>
</dbReference>
<name>N2A5M4_9FIRM</name>
<evidence type="ECO:0000313" key="4">
    <source>
        <dbReference type="Proteomes" id="UP000012589"/>
    </source>
</evidence>
<feature type="domain" description="ParB-like N-terminal" evidence="2">
    <location>
        <begin position="3"/>
        <end position="92"/>
    </location>
</feature>
<evidence type="ECO:0000256" key="1">
    <source>
        <dbReference type="SAM" id="Coils"/>
    </source>
</evidence>
<dbReference type="EMBL" id="AQFT01000133">
    <property type="protein sequence ID" value="EMZ21385.1"/>
    <property type="molecule type" value="Genomic_DNA"/>
</dbReference>
<dbReference type="PANTHER" id="PTHR33375">
    <property type="entry name" value="CHROMOSOME-PARTITIONING PROTEIN PARB-RELATED"/>
    <property type="match status" value="1"/>
</dbReference>
<dbReference type="HOGENOM" id="CLU_053100_0_0_9"/>
<proteinExistence type="predicted"/>
<sequence length="365" mass="42362">MRQQINIGVLKPHPKNNEFFDDLDGEEFECLKNSIRDEKIYTDILVSPDMTIISGHQRVRAAKELGMTLVPIKIDDDLQDEKSKLRALISNNFGRRKNNPAKDRKALATYVELKGYKHGEMENGRKKTCQNGTSTLDEIAKELNMSKRNLQRALRIERNLTDSMKELLDTGEITKTFASDTIASLTEEQQEELISKLDVTKKYTQKQIEKYIEEINNESEKSDDVEKLSTLKIENEKLEKENKILESQKKISDELAAQYKSQSDEYMEVKKKLIHMGLEPDDDYNTFQATVQITELNNELSELLQNRLAPIKYQLDMFAVKNNKILKKNFLNTLSMLNDWYLTMISYIGEECNEENIIDIETEEI</sequence>
<protein>
    <recommendedName>
        <fullName evidence="2">ParB-like N-terminal domain-containing protein</fullName>
    </recommendedName>
</protein>
<dbReference type="Pfam" id="PF02195">
    <property type="entry name" value="ParB_N"/>
    <property type="match status" value="1"/>
</dbReference>
<dbReference type="OrthoDB" id="1937833at2"/>
<dbReference type="InterPro" id="IPR050336">
    <property type="entry name" value="Chromosome_partition/occlusion"/>
</dbReference>
<reference evidence="3 4" key="1">
    <citation type="journal article" date="2014" name="Genome Announc.">
        <title>Draft genome sequences of the altered schaedler flora, a defined bacterial community from gnotobiotic mice.</title>
        <authorList>
            <person name="Wannemuehler M.J."/>
            <person name="Overstreet A.M."/>
            <person name="Ward D.V."/>
            <person name="Phillips G.J."/>
        </authorList>
    </citation>
    <scope>NUCLEOTIDE SEQUENCE [LARGE SCALE GENOMIC DNA]</scope>
    <source>
        <strain evidence="3 4">ASF492</strain>
    </source>
</reference>
<dbReference type="GO" id="GO:0005694">
    <property type="term" value="C:chromosome"/>
    <property type="evidence" value="ECO:0007669"/>
    <property type="project" value="TreeGrafter"/>
</dbReference>
<dbReference type="SUPFAM" id="SSF110849">
    <property type="entry name" value="ParB/Sulfiredoxin"/>
    <property type="match status" value="1"/>
</dbReference>
<comment type="caution">
    <text evidence="3">The sequence shown here is derived from an EMBL/GenBank/DDBJ whole genome shotgun (WGS) entry which is preliminary data.</text>
</comment>
<dbReference type="Proteomes" id="UP000012589">
    <property type="component" value="Unassembled WGS sequence"/>
</dbReference>
<gene>
    <name evidence="3" type="ORF">C823_04526</name>
</gene>
<dbReference type="eggNOG" id="COG1475">
    <property type="taxonomic scope" value="Bacteria"/>
</dbReference>
<dbReference type="Gene3D" id="1.10.10.2830">
    <property type="match status" value="1"/>
</dbReference>
<dbReference type="STRING" id="1235802.C823_04526"/>
<dbReference type="SMART" id="SM00470">
    <property type="entry name" value="ParB"/>
    <property type="match status" value="1"/>
</dbReference>
<evidence type="ECO:0000259" key="2">
    <source>
        <dbReference type="SMART" id="SM00470"/>
    </source>
</evidence>
<accession>N2A5M4</accession>
<dbReference type="PATRIC" id="fig|1235802.3.peg.4816"/>
<dbReference type="InterPro" id="IPR003115">
    <property type="entry name" value="ParB_N"/>
</dbReference>
<evidence type="ECO:0000313" key="3">
    <source>
        <dbReference type="EMBL" id="EMZ21385.1"/>
    </source>
</evidence>
<organism evidence="3 4">
    <name type="scientific">Eubacterium plexicaudatum ASF492</name>
    <dbReference type="NCBI Taxonomy" id="1235802"/>
    <lineage>
        <taxon>Bacteria</taxon>
        <taxon>Bacillati</taxon>
        <taxon>Bacillota</taxon>
        <taxon>Clostridia</taxon>
        <taxon>Eubacteriales</taxon>
        <taxon>Eubacteriaceae</taxon>
        <taxon>Eubacterium</taxon>
    </lineage>
</organism>